<dbReference type="AlphaFoldDB" id="A0A2S0L5L4"/>
<protein>
    <submittedName>
        <fullName evidence="1">Uncharacterized protein</fullName>
    </submittedName>
</protein>
<dbReference type="OrthoDB" id="9815825at2"/>
<dbReference type="KEGG" id="mdv:C5Q96_07000"/>
<keyword evidence="2" id="KW-1185">Reference proteome</keyword>
<dbReference type="GeneID" id="78392010"/>
<organism evidence="1 2">
    <name type="scientific">Mogibacterium diversum</name>
    <dbReference type="NCBI Taxonomy" id="114527"/>
    <lineage>
        <taxon>Bacteria</taxon>
        <taxon>Bacillati</taxon>
        <taxon>Bacillota</taxon>
        <taxon>Clostridia</taxon>
        <taxon>Peptostreptococcales</taxon>
        <taxon>Anaerovoracaceae</taxon>
        <taxon>Mogibacterium</taxon>
    </lineage>
</organism>
<sequence length="109" mass="12311">MLNETTKKINCKEYLNSLDCWYGIRPNGEEYYTAYWFMKDSDGVSSVPYAGDLENGVRIGAFETKESAIEKIKLSAAPDRAIVLYERESSEAGSDLYFSFTPQEIIKAA</sequence>
<dbReference type="EMBL" id="CP027228">
    <property type="protein sequence ID" value="AVM48608.1"/>
    <property type="molecule type" value="Genomic_DNA"/>
</dbReference>
<dbReference type="Proteomes" id="UP000237883">
    <property type="component" value="Chromosome"/>
</dbReference>
<reference evidence="2" key="1">
    <citation type="submission" date="2018-02" db="EMBL/GenBank/DDBJ databases">
        <authorList>
            <person name="Holder M.E."/>
            <person name="Ajami N.J."/>
            <person name="Petrosino J.F."/>
        </authorList>
    </citation>
    <scope>NUCLEOTIDE SEQUENCE [LARGE SCALE GENOMIC DNA]</scope>
    <source>
        <strain evidence="2">CCUG 47132</strain>
    </source>
</reference>
<dbReference type="RefSeq" id="WP_106057663.1">
    <property type="nucleotide sequence ID" value="NZ_CP027228.1"/>
</dbReference>
<evidence type="ECO:0000313" key="1">
    <source>
        <dbReference type="EMBL" id="AVM48608.1"/>
    </source>
</evidence>
<accession>A0A2S0L5L4</accession>
<evidence type="ECO:0000313" key="2">
    <source>
        <dbReference type="Proteomes" id="UP000237883"/>
    </source>
</evidence>
<proteinExistence type="predicted"/>
<gene>
    <name evidence="1" type="ORF">C5Q96_07000</name>
</gene>
<name>A0A2S0L5L4_9FIRM</name>